<dbReference type="NCBIfam" id="TIGR02009">
    <property type="entry name" value="PGMB-YQAB-SF"/>
    <property type="match status" value="1"/>
</dbReference>
<dbReference type="SFLD" id="SFLDS00003">
    <property type="entry name" value="Haloacid_Dehalogenase"/>
    <property type="match status" value="1"/>
</dbReference>
<evidence type="ECO:0000256" key="9">
    <source>
        <dbReference type="ARBA" id="ARBA00044968"/>
    </source>
</evidence>
<protein>
    <recommendedName>
        <fullName evidence="10">Beta-phosphoglucomutase</fullName>
        <ecNumber evidence="9">5.4.2.6</ecNumber>
    </recommendedName>
</protein>
<evidence type="ECO:0000256" key="11">
    <source>
        <dbReference type="SAM" id="MobiDB-lite"/>
    </source>
</evidence>
<gene>
    <name evidence="12" type="ORF">DLJ46_15295</name>
</gene>
<evidence type="ECO:0000313" key="13">
    <source>
        <dbReference type="Proteomes" id="UP000245683"/>
    </source>
</evidence>
<name>A0A317K4L5_9ACTN</name>
<dbReference type="OrthoDB" id="9797743at2"/>
<comment type="similarity">
    <text evidence="2">Belongs to the HAD-like hydrolase superfamily. CbbY/CbbZ/Gph/YieH family.</text>
</comment>
<dbReference type="GO" id="GO:0008801">
    <property type="term" value="F:beta-phosphoglucomutase activity"/>
    <property type="evidence" value="ECO:0007669"/>
    <property type="project" value="UniProtKB-EC"/>
</dbReference>
<dbReference type="SFLD" id="SFLDG01129">
    <property type="entry name" value="C1.5:_HAD__Beta-PGM__Phosphata"/>
    <property type="match status" value="1"/>
</dbReference>
<evidence type="ECO:0000256" key="3">
    <source>
        <dbReference type="ARBA" id="ARBA00022553"/>
    </source>
</evidence>
<evidence type="ECO:0000256" key="8">
    <source>
        <dbReference type="ARBA" id="ARBA00044926"/>
    </source>
</evidence>
<evidence type="ECO:0000256" key="4">
    <source>
        <dbReference type="ARBA" id="ARBA00022723"/>
    </source>
</evidence>
<keyword evidence="7" id="KW-0119">Carbohydrate metabolism</keyword>
<comment type="cofactor">
    <cofactor evidence="1">
        <name>Mg(2+)</name>
        <dbReference type="ChEBI" id="CHEBI:18420"/>
    </cofactor>
</comment>
<evidence type="ECO:0000256" key="6">
    <source>
        <dbReference type="ARBA" id="ARBA00023235"/>
    </source>
</evidence>
<dbReference type="Gene3D" id="3.40.50.1000">
    <property type="entry name" value="HAD superfamily/HAD-like"/>
    <property type="match status" value="1"/>
</dbReference>
<accession>A0A317K4L5</accession>
<comment type="caution">
    <text evidence="12">The sequence shown here is derived from an EMBL/GenBank/DDBJ whole genome shotgun (WGS) entry which is preliminary data.</text>
</comment>
<dbReference type="PANTHER" id="PTHR46193">
    <property type="entry name" value="6-PHOSPHOGLUCONATE PHOSPHATASE"/>
    <property type="match status" value="1"/>
</dbReference>
<evidence type="ECO:0000256" key="1">
    <source>
        <dbReference type="ARBA" id="ARBA00001946"/>
    </source>
</evidence>
<dbReference type="Pfam" id="PF00702">
    <property type="entry name" value="Hydrolase"/>
    <property type="match status" value="1"/>
</dbReference>
<dbReference type="Gene3D" id="1.10.150.240">
    <property type="entry name" value="Putative phosphatase, domain 2"/>
    <property type="match status" value="1"/>
</dbReference>
<dbReference type="PANTHER" id="PTHR46193:SF18">
    <property type="entry name" value="HEXITOL PHOSPHATASE B"/>
    <property type="match status" value="1"/>
</dbReference>
<keyword evidence="4" id="KW-0479">Metal-binding</keyword>
<dbReference type="NCBIfam" id="TIGR01509">
    <property type="entry name" value="HAD-SF-IA-v3"/>
    <property type="match status" value="1"/>
</dbReference>
<organism evidence="12 13">
    <name type="scientific">Micromonospora globispora</name>
    <dbReference type="NCBI Taxonomy" id="1450148"/>
    <lineage>
        <taxon>Bacteria</taxon>
        <taxon>Bacillati</taxon>
        <taxon>Actinomycetota</taxon>
        <taxon>Actinomycetes</taxon>
        <taxon>Micromonosporales</taxon>
        <taxon>Micromonosporaceae</taxon>
        <taxon>Micromonospora</taxon>
    </lineage>
</organism>
<comment type="catalytic activity">
    <reaction evidence="8">
        <text>beta-D-glucose 1-phosphate = beta-D-glucose 6-phosphate</text>
        <dbReference type="Rhea" id="RHEA:20113"/>
        <dbReference type="ChEBI" id="CHEBI:57684"/>
        <dbReference type="ChEBI" id="CHEBI:58247"/>
        <dbReference type="EC" id="5.4.2.6"/>
    </reaction>
</comment>
<evidence type="ECO:0000256" key="7">
    <source>
        <dbReference type="ARBA" id="ARBA00023277"/>
    </source>
</evidence>
<keyword evidence="3" id="KW-0597">Phosphoprotein</keyword>
<dbReference type="Proteomes" id="UP000245683">
    <property type="component" value="Unassembled WGS sequence"/>
</dbReference>
<dbReference type="AlphaFoldDB" id="A0A317K4L5"/>
<feature type="region of interest" description="Disordered" evidence="11">
    <location>
        <begin position="79"/>
        <end position="98"/>
    </location>
</feature>
<evidence type="ECO:0000313" key="12">
    <source>
        <dbReference type="EMBL" id="PWU47254.1"/>
    </source>
</evidence>
<dbReference type="InterPro" id="IPR051600">
    <property type="entry name" value="Beta-PGM-like"/>
</dbReference>
<keyword evidence="6" id="KW-0413">Isomerase</keyword>
<dbReference type="InterPro" id="IPR006439">
    <property type="entry name" value="HAD-SF_hydro_IA"/>
</dbReference>
<dbReference type="EMBL" id="QGSV01000196">
    <property type="protein sequence ID" value="PWU47254.1"/>
    <property type="molecule type" value="Genomic_DNA"/>
</dbReference>
<sequence length="250" mass="25985">MLGLPAHVTACLFDLDGVLTQTAKVHNAAWTETFNAFLRQHATATGEAYRPFDPGPDYNRYVDGKPRADGVRSFLTSRGITLPEGSPDDPPEADTVNGVGNRKNVVLLERLRTDGVDVYPGSLAYLEAAAAAGLRRAVVSASANCAAVVAAAGLDPLLEARVDGVVARERGLRGKPHPDTFLAGAELLGVQPAQAAVFEDALAGVAAGRAGGFGYVVGVDRVGQADELRAHGADIVVTDLGELMTGEQGE</sequence>
<keyword evidence="5" id="KW-0460">Magnesium</keyword>
<dbReference type="SUPFAM" id="SSF56784">
    <property type="entry name" value="HAD-like"/>
    <property type="match status" value="1"/>
</dbReference>
<keyword evidence="13" id="KW-1185">Reference proteome</keyword>
<dbReference type="GO" id="GO:0046872">
    <property type="term" value="F:metal ion binding"/>
    <property type="evidence" value="ECO:0007669"/>
    <property type="project" value="UniProtKB-KW"/>
</dbReference>
<evidence type="ECO:0000256" key="5">
    <source>
        <dbReference type="ARBA" id="ARBA00022842"/>
    </source>
</evidence>
<evidence type="ECO:0000256" key="10">
    <source>
        <dbReference type="ARBA" id="ARBA00044991"/>
    </source>
</evidence>
<dbReference type="InterPro" id="IPR023198">
    <property type="entry name" value="PGP-like_dom2"/>
</dbReference>
<dbReference type="RefSeq" id="WP_109945332.1">
    <property type="nucleotide sequence ID" value="NZ_QGGF01000313.1"/>
</dbReference>
<reference evidence="13" key="1">
    <citation type="submission" date="2018-05" db="EMBL/GenBank/DDBJ databases">
        <title>Micromonospora globispora sp. nov. and Micromonospora rugosa sp. nov., isolated from marine sediment.</title>
        <authorList>
            <person name="Carro L."/>
            <person name="Aysel V."/>
            <person name="Cetin D."/>
            <person name="Igual J.M."/>
            <person name="Klenk H.-P."/>
            <person name="Trujillo M.E."/>
            <person name="Sahin N."/>
        </authorList>
    </citation>
    <scope>NUCLEOTIDE SEQUENCE [LARGE SCALE GENOMIC DNA]</scope>
    <source>
        <strain evidence="13">S2904</strain>
    </source>
</reference>
<dbReference type="InterPro" id="IPR023214">
    <property type="entry name" value="HAD_sf"/>
</dbReference>
<dbReference type="InterPro" id="IPR010976">
    <property type="entry name" value="B-phosphoglucomutase_hydrolase"/>
</dbReference>
<dbReference type="InterPro" id="IPR036412">
    <property type="entry name" value="HAD-like_sf"/>
</dbReference>
<evidence type="ECO:0000256" key="2">
    <source>
        <dbReference type="ARBA" id="ARBA00006171"/>
    </source>
</evidence>
<proteinExistence type="inferred from homology"/>
<dbReference type="EC" id="5.4.2.6" evidence="9"/>